<accession>A0ABW4M850</accession>
<evidence type="ECO:0000256" key="4">
    <source>
        <dbReference type="ARBA" id="ARBA00022989"/>
    </source>
</evidence>
<name>A0ABW4M850_9HYPH</name>
<feature type="domain" description="Major facilitator superfamily (MFS) profile" evidence="7">
    <location>
        <begin position="16"/>
        <end position="409"/>
    </location>
</feature>
<feature type="transmembrane region" description="Helical" evidence="6">
    <location>
        <begin position="111"/>
        <end position="128"/>
    </location>
</feature>
<dbReference type="PROSITE" id="PS50850">
    <property type="entry name" value="MFS"/>
    <property type="match status" value="1"/>
</dbReference>
<dbReference type="CDD" id="cd17321">
    <property type="entry name" value="MFS_MMR_MDR_like"/>
    <property type="match status" value="1"/>
</dbReference>
<comment type="subcellular location">
    <subcellularLocation>
        <location evidence="1">Membrane</location>
        <topology evidence="1">Multi-pass membrane protein</topology>
    </subcellularLocation>
</comment>
<evidence type="ECO:0000259" key="7">
    <source>
        <dbReference type="PROSITE" id="PS50850"/>
    </source>
</evidence>
<dbReference type="PRINTS" id="PR01036">
    <property type="entry name" value="TCRTETB"/>
</dbReference>
<comment type="caution">
    <text evidence="8">The sequence shown here is derived from an EMBL/GenBank/DDBJ whole genome shotgun (WGS) entry which is preliminary data.</text>
</comment>
<proteinExistence type="predicted"/>
<dbReference type="InterPro" id="IPR011701">
    <property type="entry name" value="MFS"/>
</dbReference>
<feature type="transmembrane region" description="Helical" evidence="6">
    <location>
        <begin position="385"/>
        <end position="403"/>
    </location>
</feature>
<evidence type="ECO:0000313" key="9">
    <source>
        <dbReference type="Proteomes" id="UP001597322"/>
    </source>
</evidence>
<dbReference type="Proteomes" id="UP001597322">
    <property type="component" value="Unassembled WGS sequence"/>
</dbReference>
<evidence type="ECO:0000313" key="8">
    <source>
        <dbReference type="EMBL" id="MFD1746396.1"/>
    </source>
</evidence>
<keyword evidence="2" id="KW-0813">Transport</keyword>
<dbReference type="InterPro" id="IPR020846">
    <property type="entry name" value="MFS_dom"/>
</dbReference>
<dbReference type="EMBL" id="JBHUEQ010000023">
    <property type="protein sequence ID" value="MFD1746396.1"/>
    <property type="molecule type" value="Genomic_DNA"/>
</dbReference>
<evidence type="ECO:0000256" key="3">
    <source>
        <dbReference type="ARBA" id="ARBA00022692"/>
    </source>
</evidence>
<dbReference type="InterPro" id="IPR036259">
    <property type="entry name" value="MFS_trans_sf"/>
</dbReference>
<feature type="transmembrane region" description="Helical" evidence="6">
    <location>
        <begin position="302"/>
        <end position="319"/>
    </location>
</feature>
<feature type="transmembrane region" description="Helical" evidence="6">
    <location>
        <begin position="247"/>
        <end position="266"/>
    </location>
</feature>
<evidence type="ECO:0000256" key="6">
    <source>
        <dbReference type="SAM" id="Phobius"/>
    </source>
</evidence>
<feature type="transmembrane region" description="Helical" evidence="6">
    <location>
        <begin position="171"/>
        <end position="191"/>
    </location>
</feature>
<dbReference type="SUPFAM" id="SSF103473">
    <property type="entry name" value="MFS general substrate transporter"/>
    <property type="match status" value="1"/>
</dbReference>
<reference evidence="9" key="1">
    <citation type="journal article" date="2019" name="Int. J. Syst. Evol. Microbiol.">
        <title>The Global Catalogue of Microorganisms (GCM) 10K type strain sequencing project: providing services to taxonomists for standard genome sequencing and annotation.</title>
        <authorList>
            <consortium name="The Broad Institute Genomics Platform"/>
            <consortium name="The Broad Institute Genome Sequencing Center for Infectious Disease"/>
            <person name="Wu L."/>
            <person name="Ma J."/>
        </authorList>
    </citation>
    <scope>NUCLEOTIDE SEQUENCE [LARGE SCALE GENOMIC DNA]</scope>
    <source>
        <strain evidence="9">CG52</strain>
    </source>
</reference>
<feature type="transmembrane region" description="Helical" evidence="6">
    <location>
        <begin position="54"/>
        <end position="71"/>
    </location>
</feature>
<evidence type="ECO:0000256" key="1">
    <source>
        <dbReference type="ARBA" id="ARBA00004141"/>
    </source>
</evidence>
<feature type="transmembrane region" description="Helical" evidence="6">
    <location>
        <begin position="212"/>
        <end position="235"/>
    </location>
</feature>
<feature type="transmembrane region" description="Helical" evidence="6">
    <location>
        <begin position="278"/>
        <end position="296"/>
    </location>
</feature>
<evidence type="ECO:0000256" key="5">
    <source>
        <dbReference type="ARBA" id="ARBA00023136"/>
    </source>
</evidence>
<dbReference type="Gene3D" id="1.20.1720.10">
    <property type="entry name" value="Multidrug resistance protein D"/>
    <property type="match status" value="1"/>
</dbReference>
<dbReference type="PANTHER" id="PTHR42718:SF9">
    <property type="entry name" value="MAJOR FACILITATOR SUPERFAMILY MULTIDRUG TRANSPORTER MFSC"/>
    <property type="match status" value="1"/>
</dbReference>
<feature type="transmembrane region" description="Helical" evidence="6">
    <location>
        <begin position="340"/>
        <end position="365"/>
    </location>
</feature>
<feature type="transmembrane region" description="Helical" evidence="6">
    <location>
        <begin position="140"/>
        <end position="165"/>
    </location>
</feature>
<keyword evidence="9" id="KW-1185">Reference proteome</keyword>
<gene>
    <name evidence="8" type="ORF">ACFSE1_13055</name>
</gene>
<protein>
    <submittedName>
        <fullName evidence="8">MFS transporter</fullName>
    </submittedName>
</protein>
<organism evidence="8 9">
    <name type="scientific">Rhizobium helianthi</name>
    <dbReference type="NCBI Taxonomy" id="1132695"/>
    <lineage>
        <taxon>Bacteria</taxon>
        <taxon>Pseudomonadati</taxon>
        <taxon>Pseudomonadota</taxon>
        <taxon>Alphaproteobacteria</taxon>
        <taxon>Hyphomicrobiales</taxon>
        <taxon>Rhizobiaceae</taxon>
        <taxon>Rhizobium/Agrobacterium group</taxon>
        <taxon>Rhizobium</taxon>
    </lineage>
</organism>
<keyword evidence="5 6" id="KW-0472">Membrane</keyword>
<dbReference type="Pfam" id="PF07690">
    <property type="entry name" value="MFS_1"/>
    <property type="match status" value="1"/>
</dbReference>
<dbReference type="RefSeq" id="WP_377401926.1">
    <property type="nucleotide sequence ID" value="NZ_JBHUEQ010000023.1"/>
</dbReference>
<evidence type="ECO:0000256" key="2">
    <source>
        <dbReference type="ARBA" id="ARBA00022448"/>
    </source>
</evidence>
<keyword evidence="3 6" id="KW-0812">Transmembrane</keyword>
<sequence length="415" mass="42660">MKKPNTTGSEKGQSSAVLALALSMLLASLGTSIANIALPALTQAFSAPFSEVQMVVVAYLATLTVFVVIAGRFGDSFGLKPMLLAGLTIFTAASLMCAIAPNLLFLVGARALQGIGAAFLMTLAMALMRQTASEARVGQAMGLLGTVSALGTALGPSLGGLLITVTGWRGIFWVQVPLAVVALLLAFRLVQNPRGKNKVVSARFRSMLNRSVTPYLFVNFLVAAVMMTTLVVGPFYLALGLGLKETLIGLVMAIGPVISIVSGIPSGRLVDAWGGGRVLAIGLALLAVGAFLLAVLPNTGGIVGYVLSITVLTPGYQLFQAANNTAALAKVPKEQHGTISGLLGLSRNLGLISGASFMGAIFAFGAGTEDLVHAAPIAIAEGMEMTFLCAGGLMIIAMGIAFMSRKATRTDSSDL</sequence>
<keyword evidence="4 6" id="KW-1133">Transmembrane helix</keyword>
<dbReference type="PANTHER" id="PTHR42718">
    <property type="entry name" value="MAJOR FACILITATOR SUPERFAMILY MULTIDRUG TRANSPORTER MFSC"/>
    <property type="match status" value="1"/>
</dbReference>
<feature type="transmembrane region" description="Helical" evidence="6">
    <location>
        <begin position="83"/>
        <end position="105"/>
    </location>
</feature>